<protein>
    <submittedName>
        <fullName evidence="1">Uncharacterized protein</fullName>
    </submittedName>
</protein>
<sequence>MTLYGAIYGMADVLPTPPSPSTHTIDLVRSSRGKHSLAKVLEVGEVAAVAAEVAARTRIARPIY</sequence>
<keyword evidence="2" id="KW-1185">Reference proteome</keyword>
<proteinExistence type="predicted"/>
<name>A0A5B7KBM0_PORTR</name>
<comment type="caution">
    <text evidence="1">The sequence shown here is derived from an EMBL/GenBank/DDBJ whole genome shotgun (WGS) entry which is preliminary data.</text>
</comment>
<reference evidence="1 2" key="1">
    <citation type="submission" date="2019-05" db="EMBL/GenBank/DDBJ databases">
        <title>Another draft genome of Portunus trituberculatus and its Hox gene families provides insights of decapod evolution.</title>
        <authorList>
            <person name="Jeong J.-H."/>
            <person name="Song I."/>
            <person name="Kim S."/>
            <person name="Choi T."/>
            <person name="Kim D."/>
            <person name="Ryu S."/>
            <person name="Kim W."/>
        </authorList>
    </citation>
    <scope>NUCLEOTIDE SEQUENCE [LARGE SCALE GENOMIC DNA]</scope>
    <source>
        <tissue evidence="1">Muscle</tissue>
    </source>
</reference>
<accession>A0A5B7KBM0</accession>
<dbReference type="EMBL" id="VSRR010131146">
    <property type="protein sequence ID" value="MPD02379.1"/>
    <property type="molecule type" value="Genomic_DNA"/>
</dbReference>
<dbReference type="AlphaFoldDB" id="A0A5B7KBM0"/>
<dbReference type="Proteomes" id="UP000324222">
    <property type="component" value="Unassembled WGS sequence"/>
</dbReference>
<organism evidence="1 2">
    <name type="scientific">Portunus trituberculatus</name>
    <name type="common">Swimming crab</name>
    <name type="synonym">Neptunus trituberculatus</name>
    <dbReference type="NCBI Taxonomy" id="210409"/>
    <lineage>
        <taxon>Eukaryota</taxon>
        <taxon>Metazoa</taxon>
        <taxon>Ecdysozoa</taxon>
        <taxon>Arthropoda</taxon>
        <taxon>Crustacea</taxon>
        <taxon>Multicrustacea</taxon>
        <taxon>Malacostraca</taxon>
        <taxon>Eumalacostraca</taxon>
        <taxon>Eucarida</taxon>
        <taxon>Decapoda</taxon>
        <taxon>Pleocyemata</taxon>
        <taxon>Brachyura</taxon>
        <taxon>Eubrachyura</taxon>
        <taxon>Portunoidea</taxon>
        <taxon>Portunidae</taxon>
        <taxon>Portuninae</taxon>
        <taxon>Portunus</taxon>
    </lineage>
</organism>
<gene>
    <name evidence="1" type="ORF">E2C01_097957</name>
</gene>
<evidence type="ECO:0000313" key="2">
    <source>
        <dbReference type="Proteomes" id="UP000324222"/>
    </source>
</evidence>
<evidence type="ECO:0000313" key="1">
    <source>
        <dbReference type="EMBL" id="MPD02379.1"/>
    </source>
</evidence>